<reference evidence="2 3" key="1">
    <citation type="submission" date="2017-10" db="EMBL/GenBank/DDBJ databases">
        <title>Draft genome of Longimonas halophila.</title>
        <authorList>
            <person name="Goh K.M."/>
            <person name="Shamsir M.S."/>
            <person name="Lim S.W."/>
        </authorList>
    </citation>
    <scope>NUCLEOTIDE SEQUENCE [LARGE SCALE GENOMIC DNA]</scope>
    <source>
        <strain evidence="2 3">KCTC 42399</strain>
    </source>
</reference>
<proteinExistence type="predicted"/>
<dbReference type="Proteomes" id="UP000221024">
    <property type="component" value="Unassembled WGS sequence"/>
</dbReference>
<evidence type="ECO:0000256" key="1">
    <source>
        <dbReference type="SAM" id="MobiDB-lite"/>
    </source>
</evidence>
<dbReference type="RefSeq" id="WP_098063068.1">
    <property type="nucleotide sequence ID" value="NZ_PDEP01000014.1"/>
</dbReference>
<feature type="compositionally biased region" description="Polar residues" evidence="1">
    <location>
        <begin position="1"/>
        <end position="12"/>
    </location>
</feature>
<name>A0A2H3NLJ1_9BACT</name>
<evidence type="ECO:0000313" key="2">
    <source>
        <dbReference type="EMBL" id="PEN05419.1"/>
    </source>
</evidence>
<gene>
    <name evidence="2" type="ORF">CRI93_12955</name>
</gene>
<organism evidence="2 3">
    <name type="scientific">Longimonas halophila</name>
    <dbReference type="NCBI Taxonomy" id="1469170"/>
    <lineage>
        <taxon>Bacteria</taxon>
        <taxon>Pseudomonadati</taxon>
        <taxon>Rhodothermota</taxon>
        <taxon>Rhodothermia</taxon>
        <taxon>Rhodothermales</taxon>
        <taxon>Salisaetaceae</taxon>
        <taxon>Longimonas</taxon>
    </lineage>
</organism>
<dbReference type="OrthoDB" id="1495304at2"/>
<feature type="compositionally biased region" description="Polar residues" evidence="1">
    <location>
        <begin position="24"/>
        <end position="33"/>
    </location>
</feature>
<protein>
    <submittedName>
        <fullName evidence="2">Uncharacterized protein</fullName>
    </submittedName>
</protein>
<accession>A0A2H3NLJ1</accession>
<sequence length="84" mass="9562">MNTSPNDSSSPDGNREFGMPFRPSDTSETPMSESTWAVGMRLYCQAWDAYREAGMPFGSSDEAMIIWYTFRTDEDFDLRTVCPN</sequence>
<dbReference type="EMBL" id="PDEP01000014">
    <property type="protein sequence ID" value="PEN05419.1"/>
    <property type="molecule type" value="Genomic_DNA"/>
</dbReference>
<evidence type="ECO:0000313" key="3">
    <source>
        <dbReference type="Proteomes" id="UP000221024"/>
    </source>
</evidence>
<feature type="region of interest" description="Disordered" evidence="1">
    <location>
        <begin position="1"/>
        <end position="33"/>
    </location>
</feature>
<dbReference type="AlphaFoldDB" id="A0A2H3NLJ1"/>
<keyword evidence="3" id="KW-1185">Reference proteome</keyword>
<comment type="caution">
    <text evidence="2">The sequence shown here is derived from an EMBL/GenBank/DDBJ whole genome shotgun (WGS) entry which is preliminary data.</text>
</comment>